<keyword evidence="1" id="KW-1133">Transmembrane helix</keyword>
<protein>
    <submittedName>
        <fullName evidence="2">Uncharacterized protein</fullName>
    </submittedName>
</protein>
<organism evidence="2 3">
    <name type="scientific">Phtheirospermum japonicum</name>
    <dbReference type="NCBI Taxonomy" id="374723"/>
    <lineage>
        <taxon>Eukaryota</taxon>
        <taxon>Viridiplantae</taxon>
        <taxon>Streptophyta</taxon>
        <taxon>Embryophyta</taxon>
        <taxon>Tracheophyta</taxon>
        <taxon>Spermatophyta</taxon>
        <taxon>Magnoliopsida</taxon>
        <taxon>eudicotyledons</taxon>
        <taxon>Gunneridae</taxon>
        <taxon>Pentapetalae</taxon>
        <taxon>asterids</taxon>
        <taxon>lamiids</taxon>
        <taxon>Lamiales</taxon>
        <taxon>Orobanchaceae</taxon>
        <taxon>Orobanchaceae incertae sedis</taxon>
        <taxon>Phtheirospermum</taxon>
    </lineage>
</organism>
<dbReference type="PANTHER" id="PTHR34774">
    <property type="entry name" value="EPHRIN-A3 PROTEIN"/>
    <property type="match status" value="1"/>
</dbReference>
<dbReference type="PANTHER" id="PTHR34774:SF1">
    <property type="entry name" value="EPHRIN-A3 PROTEIN"/>
    <property type="match status" value="1"/>
</dbReference>
<keyword evidence="1" id="KW-0812">Transmembrane</keyword>
<proteinExistence type="predicted"/>
<dbReference type="EMBL" id="BMAC01000370">
    <property type="protein sequence ID" value="GFP94923.1"/>
    <property type="molecule type" value="Genomic_DNA"/>
</dbReference>
<gene>
    <name evidence="2" type="ORF">PHJA_001636700</name>
</gene>
<dbReference type="Proteomes" id="UP000653305">
    <property type="component" value="Unassembled WGS sequence"/>
</dbReference>
<comment type="caution">
    <text evidence="2">The sequence shown here is derived from an EMBL/GenBank/DDBJ whole genome shotgun (WGS) entry which is preliminary data.</text>
</comment>
<sequence>GPRQRNNFTTSEDADCIFITETVLVERRRFGKLFDPRSETCFLLTALALLAFLCTIYLYFYVTLGSSDACSDLSGAQKASCRLKLMKASATKGKLKFF</sequence>
<keyword evidence="1" id="KW-0472">Membrane</keyword>
<evidence type="ECO:0000313" key="2">
    <source>
        <dbReference type="EMBL" id="GFP94923.1"/>
    </source>
</evidence>
<accession>A0A830CG68</accession>
<keyword evidence="3" id="KW-1185">Reference proteome</keyword>
<feature type="non-terminal residue" evidence="2">
    <location>
        <position position="1"/>
    </location>
</feature>
<dbReference type="AlphaFoldDB" id="A0A830CG68"/>
<name>A0A830CG68_9LAMI</name>
<evidence type="ECO:0000256" key="1">
    <source>
        <dbReference type="SAM" id="Phobius"/>
    </source>
</evidence>
<dbReference type="OrthoDB" id="2019292at2759"/>
<feature type="transmembrane region" description="Helical" evidence="1">
    <location>
        <begin position="41"/>
        <end position="62"/>
    </location>
</feature>
<evidence type="ECO:0000313" key="3">
    <source>
        <dbReference type="Proteomes" id="UP000653305"/>
    </source>
</evidence>
<reference evidence="2" key="1">
    <citation type="submission" date="2020-07" db="EMBL/GenBank/DDBJ databases">
        <title>Ethylene signaling mediates host invasion by parasitic plants.</title>
        <authorList>
            <person name="Yoshida S."/>
        </authorList>
    </citation>
    <scope>NUCLEOTIDE SEQUENCE</scope>
    <source>
        <strain evidence="2">Okayama</strain>
    </source>
</reference>